<accession>A0AAQ4ERP9</accession>
<reference evidence="1 2" key="1">
    <citation type="journal article" date="2023" name="Arcadia Sci">
        <title>De novo assembly of a long-read Amblyomma americanum tick genome.</title>
        <authorList>
            <person name="Chou S."/>
            <person name="Poskanzer K.E."/>
            <person name="Rollins M."/>
            <person name="Thuy-Boun P.S."/>
        </authorList>
    </citation>
    <scope>NUCLEOTIDE SEQUENCE [LARGE SCALE GENOMIC DNA]</scope>
    <source>
        <strain evidence="1">F_SG_1</strain>
        <tissue evidence="1">Salivary glands</tissue>
    </source>
</reference>
<keyword evidence="2" id="KW-1185">Reference proteome</keyword>
<comment type="caution">
    <text evidence="1">The sequence shown here is derived from an EMBL/GenBank/DDBJ whole genome shotgun (WGS) entry which is preliminary data.</text>
</comment>
<dbReference type="AlphaFoldDB" id="A0AAQ4ERP9"/>
<protein>
    <submittedName>
        <fullName evidence="1">Uncharacterized protein</fullName>
    </submittedName>
</protein>
<evidence type="ECO:0000313" key="2">
    <source>
        <dbReference type="Proteomes" id="UP001321473"/>
    </source>
</evidence>
<dbReference type="EMBL" id="JARKHS020011830">
    <property type="protein sequence ID" value="KAK8777456.1"/>
    <property type="molecule type" value="Genomic_DNA"/>
</dbReference>
<dbReference type="Proteomes" id="UP001321473">
    <property type="component" value="Unassembled WGS sequence"/>
</dbReference>
<gene>
    <name evidence="1" type="ORF">V5799_029199</name>
</gene>
<sequence length="172" mass="19585">MSKESSSRDGGSGEDDRAQVSLSAGFATDQDLRIYVKVRVHRLLALHVILENDPELPWASDSLLWDRPLPMQTKIIYTVRPKRDNPPDVYIELPGEGETKIHFTNNVKKGQLLVFLVRLATDGIVVTNDFDPSKKYAVLKRTNEKYLKTKFNDDLEIMNVEGVRNASFLQRV</sequence>
<proteinExistence type="predicted"/>
<organism evidence="1 2">
    <name type="scientific">Amblyomma americanum</name>
    <name type="common">Lone star tick</name>
    <dbReference type="NCBI Taxonomy" id="6943"/>
    <lineage>
        <taxon>Eukaryota</taxon>
        <taxon>Metazoa</taxon>
        <taxon>Ecdysozoa</taxon>
        <taxon>Arthropoda</taxon>
        <taxon>Chelicerata</taxon>
        <taxon>Arachnida</taxon>
        <taxon>Acari</taxon>
        <taxon>Parasitiformes</taxon>
        <taxon>Ixodida</taxon>
        <taxon>Ixodoidea</taxon>
        <taxon>Ixodidae</taxon>
        <taxon>Amblyomminae</taxon>
        <taxon>Amblyomma</taxon>
    </lineage>
</organism>
<name>A0AAQ4ERP9_AMBAM</name>
<evidence type="ECO:0000313" key="1">
    <source>
        <dbReference type="EMBL" id="KAK8777456.1"/>
    </source>
</evidence>